<dbReference type="RefSeq" id="WP_354508689.1">
    <property type="nucleotide sequence ID" value="NZ_JBEPMO010000007.1"/>
</dbReference>
<keyword evidence="2" id="KW-0449">Lipoprotein</keyword>
<keyword evidence="3" id="KW-1185">Reference proteome</keyword>
<accession>A0ABV2LWG3</accession>
<dbReference type="Gene3D" id="2.50.20.10">
    <property type="entry name" value="Lipoprotein localisation LolA/LolB/LppX"/>
    <property type="match status" value="1"/>
</dbReference>
<evidence type="ECO:0000313" key="3">
    <source>
        <dbReference type="Proteomes" id="UP001549146"/>
    </source>
</evidence>
<evidence type="ECO:0000256" key="1">
    <source>
        <dbReference type="SAM" id="SignalP"/>
    </source>
</evidence>
<dbReference type="EMBL" id="JBEPMO010000007">
    <property type="protein sequence ID" value="MET3731947.1"/>
    <property type="molecule type" value="Genomic_DNA"/>
</dbReference>
<comment type="caution">
    <text evidence="2">The sequence shown here is derived from an EMBL/GenBank/DDBJ whole genome shotgun (WGS) entry which is preliminary data.</text>
</comment>
<feature type="chain" id="PRO_5046868682" evidence="1">
    <location>
        <begin position="21"/>
        <end position="221"/>
    </location>
</feature>
<dbReference type="Proteomes" id="UP001549146">
    <property type="component" value="Unassembled WGS sequence"/>
</dbReference>
<name>A0ABV2LWG3_9FLAO</name>
<reference evidence="2 3" key="1">
    <citation type="submission" date="2024-06" db="EMBL/GenBank/DDBJ databases">
        <title>Genomic Encyclopedia of Type Strains, Phase IV (KMG-IV): sequencing the most valuable type-strain genomes for metagenomic binning, comparative biology and taxonomic classification.</title>
        <authorList>
            <person name="Goeker M."/>
        </authorList>
    </citation>
    <scope>NUCLEOTIDE SEQUENCE [LARGE SCALE GENOMIC DNA]</scope>
    <source>
        <strain evidence="2 3">DSM 29388</strain>
    </source>
</reference>
<protein>
    <submittedName>
        <fullName evidence="2">Outer membrane lipoprotein-sorting protein</fullName>
    </submittedName>
</protein>
<gene>
    <name evidence="2" type="ORF">ABID46_001529</name>
</gene>
<feature type="signal peptide" evidence="1">
    <location>
        <begin position="1"/>
        <end position="20"/>
    </location>
</feature>
<proteinExistence type="predicted"/>
<organism evidence="2 3">
    <name type="scientific">Moheibacter stercoris</name>
    <dbReference type="NCBI Taxonomy" id="1628251"/>
    <lineage>
        <taxon>Bacteria</taxon>
        <taxon>Pseudomonadati</taxon>
        <taxon>Bacteroidota</taxon>
        <taxon>Flavobacteriia</taxon>
        <taxon>Flavobacteriales</taxon>
        <taxon>Weeksellaceae</taxon>
        <taxon>Moheibacter</taxon>
    </lineage>
</organism>
<sequence length="221" mass="25566">MNLKIFSLFLILFSAGNLKAQTAKSIIEKNLENSGGIQKWRSLNSIILKGDAVWGLDQSFPMTVYHKRPSQKKVVFLIDGKEILNEGYDGKNGWTYNEISGKNTIKKDYQPDSFESDILDYDKKGFEAVYKGKSTSEGQECNLVELTKNVNKITYCFSTKDASLLWEENKEEKMYYYDYKIFDGLRFATRMVGHPKEGGEYVIKFYQIQINPTIDDKVFRF</sequence>
<evidence type="ECO:0000313" key="2">
    <source>
        <dbReference type="EMBL" id="MET3731947.1"/>
    </source>
</evidence>
<keyword evidence="1" id="KW-0732">Signal</keyword>